<gene>
    <name evidence="1" type="ORF">T459_03547</name>
</gene>
<reference evidence="1 2" key="1">
    <citation type="journal article" date="2014" name="Nat. Genet.">
        <title>Genome sequence of the hot pepper provides insights into the evolution of pungency in Capsicum species.</title>
        <authorList>
            <person name="Kim S."/>
            <person name="Park M."/>
            <person name="Yeom S.I."/>
            <person name="Kim Y.M."/>
            <person name="Lee J.M."/>
            <person name="Lee H.A."/>
            <person name="Seo E."/>
            <person name="Choi J."/>
            <person name="Cheong K."/>
            <person name="Kim K.T."/>
            <person name="Jung K."/>
            <person name="Lee G.W."/>
            <person name="Oh S.K."/>
            <person name="Bae C."/>
            <person name="Kim S.B."/>
            <person name="Lee H.Y."/>
            <person name="Kim S.Y."/>
            <person name="Kim M.S."/>
            <person name="Kang B.C."/>
            <person name="Jo Y.D."/>
            <person name="Yang H.B."/>
            <person name="Jeong H.J."/>
            <person name="Kang W.H."/>
            <person name="Kwon J.K."/>
            <person name="Shin C."/>
            <person name="Lim J.Y."/>
            <person name="Park J.H."/>
            <person name="Huh J.H."/>
            <person name="Kim J.S."/>
            <person name="Kim B.D."/>
            <person name="Cohen O."/>
            <person name="Paran I."/>
            <person name="Suh M.C."/>
            <person name="Lee S.B."/>
            <person name="Kim Y.K."/>
            <person name="Shin Y."/>
            <person name="Noh S.J."/>
            <person name="Park J."/>
            <person name="Seo Y.S."/>
            <person name="Kwon S.Y."/>
            <person name="Kim H.A."/>
            <person name="Park J.M."/>
            <person name="Kim H.J."/>
            <person name="Choi S.B."/>
            <person name="Bosland P.W."/>
            <person name="Reeves G."/>
            <person name="Jo S.H."/>
            <person name="Lee B.W."/>
            <person name="Cho H.T."/>
            <person name="Choi H.S."/>
            <person name="Lee M.S."/>
            <person name="Yu Y."/>
            <person name="Do Choi Y."/>
            <person name="Park B.S."/>
            <person name="van Deynze A."/>
            <person name="Ashrafi H."/>
            <person name="Hill T."/>
            <person name="Kim W.T."/>
            <person name="Pai H.S."/>
            <person name="Ahn H.K."/>
            <person name="Yeam I."/>
            <person name="Giovannoni J.J."/>
            <person name="Rose J.K."/>
            <person name="Sorensen I."/>
            <person name="Lee S.J."/>
            <person name="Kim R.W."/>
            <person name="Choi I.Y."/>
            <person name="Choi B.S."/>
            <person name="Lim J.S."/>
            <person name="Lee Y.H."/>
            <person name="Choi D."/>
        </authorList>
    </citation>
    <scope>NUCLEOTIDE SEQUENCE [LARGE SCALE GENOMIC DNA]</scope>
    <source>
        <strain evidence="2">cv. CM334</strain>
    </source>
</reference>
<evidence type="ECO:0000313" key="2">
    <source>
        <dbReference type="Proteomes" id="UP000222542"/>
    </source>
</evidence>
<dbReference type="AlphaFoldDB" id="A0A2G3AN50"/>
<comment type="caution">
    <text evidence="1">The sequence shown here is derived from an EMBL/GenBank/DDBJ whole genome shotgun (WGS) entry which is preliminary data.</text>
</comment>
<keyword evidence="2" id="KW-1185">Reference proteome</keyword>
<reference evidence="1 2" key="2">
    <citation type="journal article" date="2017" name="Genome Biol.">
        <title>New reference genome sequences of hot pepper reveal the massive evolution of plant disease-resistance genes by retroduplication.</title>
        <authorList>
            <person name="Kim S."/>
            <person name="Park J."/>
            <person name="Yeom S.I."/>
            <person name="Kim Y.M."/>
            <person name="Seo E."/>
            <person name="Kim K.T."/>
            <person name="Kim M.S."/>
            <person name="Lee J.M."/>
            <person name="Cheong K."/>
            <person name="Shin H.S."/>
            <person name="Kim S.B."/>
            <person name="Han K."/>
            <person name="Lee J."/>
            <person name="Park M."/>
            <person name="Lee H.A."/>
            <person name="Lee H.Y."/>
            <person name="Lee Y."/>
            <person name="Oh S."/>
            <person name="Lee J.H."/>
            <person name="Choi E."/>
            <person name="Choi E."/>
            <person name="Lee S.E."/>
            <person name="Jeon J."/>
            <person name="Kim H."/>
            <person name="Choi G."/>
            <person name="Song H."/>
            <person name="Lee J."/>
            <person name="Lee S.C."/>
            <person name="Kwon J.K."/>
            <person name="Lee H.Y."/>
            <person name="Koo N."/>
            <person name="Hong Y."/>
            <person name="Kim R.W."/>
            <person name="Kang W.H."/>
            <person name="Huh J.H."/>
            <person name="Kang B.C."/>
            <person name="Yang T.J."/>
            <person name="Lee Y.H."/>
            <person name="Bennetzen J.L."/>
            <person name="Choi D."/>
        </authorList>
    </citation>
    <scope>NUCLEOTIDE SEQUENCE [LARGE SCALE GENOMIC DNA]</scope>
    <source>
        <strain evidence="2">cv. CM334</strain>
    </source>
</reference>
<dbReference type="Gramene" id="PHT95665">
    <property type="protein sequence ID" value="PHT95665"/>
    <property type="gene ID" value="T459_03547"/>
</dbReference>
<name>A0A2G3AN50_CAPAN</name>
<sequence length="201" mass="22082">MYEMLNEKNSQFGMNRSELNDLCYVINENLKQVCGMIKKKADGESSTPYSQQPTSGPMVTGMSISEGPRAPSLSHDGTSVLVVPMVDPPMIPSGINFERPRFPQLVSNVTSIAMIPSETSSIVPLAYPSQVPQPPINPSMSNPLLDASMPMNINQNYSSGFPMSPSLSQMLDWNDDVITLLGDPYFNNINFQDPSNNNNNF</sequence>
<organism evidence="1 2">
    <name type="scientific">Capsicum annuum</name>
    <name type="common">Capsicum pepper</name>
    <dbReference type="NCBI Taxonomy" id="4072"/>
    <lineage>
        <taxon>Eukaryota</taxon>
        <taxon>Viridiplantae</taxon>
        <taxon>Streptophyta</taxon>
        <taxon>Embryophyta</taxon>
        <taxon>Tracheophyta</taxon>
        <taxon>Spermatophyta</taxon>
        <taxon>Magnoliopsida</taxon>
        <taxon>eudicotyledons</taxon>
        <taxon>Gunneridae</taxon>
        <taxon>Pentapetalae</taxon>
        <taxon>asterids</taxon>
        <taxon>lamiids</taxon>
        <taxon>Solanales</taxon>
        <taxon>Solanaceae</taxon>
        <taxon>Solanoideae</taxon>
        <taxon>Capsiceae</taxon>
        <taxon>Capsicum</taxon>
    </lineage>
</organism>
<dbReference type="EMBL" id="AYRZ02000001">
    <property type="protein sequence ID" value="PHT95665.1"/>
    <property type="molecule type" value="Genomic_DNA"/>
</dbReference>
<evidence type="ECO:0000313" key="1">
    <source>
        <dbReference type="EMBL" id="PHT95665.1"/>
    </source>
</evidence>
<accession>A0A2G3AN50</accession>
<protein>
    <submittedName>
        <fullName evidence="1">Uncharacterized protein</fullName>
    </submittedName>
</protein>
<dbReference type="Proteomes" id="UP000222542">
    <property type="component" value="Unassembled WGS sequence"/>
</dbReference>
<proteinExistence type="predicted"/>